<protein>
    <recommendedName>
        <fullName evidence="2">C-terminal of Roc COR-B domain-containing protein</fullName>
    </recommendedName>
</protein>
<evidence type="ECO:0000259" key="2">
    <source>
        <dbReference type="Pfam" id="PF25497"/>
    </source>
</evidence>
<dbReference type="SMART" id="SM00368">
    <property type="entry name" value="LRR_RI"/>
    <property type="match status" value="5"/>
</dbReference>
<dbReference type="Pfam" id="PF13516">
    <property type="entry name" value="LRR_6"/>
    <property type="match status" value="2"/>
</dbReference>
<comment type="caution">
    <text evidence="3">The sequence shown here is derived from an EMBL/GenBank/DDBJ whole genome shotgun (WGS) entry which is preliminary data.</text>
</comment>
<dbReference type="Pfam" id="PF08477">
    <property type="entry name" value="Roc"/>
    <property type="match status" value="1"/>
</dbReference>
<dbReference type="InterPro" id="IPR027417">
    <property type="entry name" value="P-loop_NTPase"/>
</dbReference>
<dbReference type="SUPFAM" id="SSF52047">
    <property type="entry name" value="RNI-like"/>
    <property type="match status" value="1"/>
</dbReference>
<evidence type="ECO:0000256" key="1">
    <source>
        <dbReference type="ARBA" id="ARBA00022737"/>
    </source>
</evidence>
<organism evidence="3 4">
    <name type="scientific">Lithospermum erythrorhizon</name>
    <name type="common">Purple gromwell</name>
    <name type="synonym">Lithospermum officinale var. erythrorhizon</name>
    <dbReference type="NCBI Taxonomy" id="34254"/>
    <lineage>
        <taxon>Eukaryota</taxon>
        <taxon>Viridiplantae</taxon>
        <taxon>Streptophyta</taxon>
        <taxon>Embryophyta</taxon>
        <taxon>Tracheophyta</taxon>
        <taxon>Spermatophyta</taxon>
        <taxon>Magnoliopsida</taxon>
        <taxon>eudicotyledons</taxon>
        <taxon>Gunneridae</taxon>
        <taxon>Pentapetalae</taxon>
        <taxon>asterids</taxon>
        <taxon>lamiids</taxon>
        <taxon>Boraginales</taxon>
        <taxon>Boraginaceae</taxon>
        <taxon>Boraginoideae</taxon>
        <taxon>Lithospermeae</taxon>
        <taxon>Lithospermum</taxon>
    </lineage>
</organism>
<dbReference type="Gene3D" id="3.80.10.10">
    <property type="entry name" value="Ribonuclease Inhibitor"/>
    <property type="match status" value="3"/>
</dbReference>
<dbReference type="PANTHER" id="PTHR47679">
    <property type="entry name" value="PROTEIN TORNADO 1"/>
    <property type="match status" value="1"/>
</dbReference>
<gene>
    <name evidence="3" type="ORF">LIER_26222</name>
</gene>
<keyword evidence="4" id="KW-1185">Reference proteome</keyword>
<evidence type="ECO:0000313" key="4">
    <source>
        <dbReference type="Proteomes" id="UP001454036"/>
    </source>
</evidence>
<evidence type="ECO:0000313" key="3">
    <source>
        <dbReference type="EMBL" id="GAA0172385.1"/>
    </source>
</evidence>
<dbReference type="InterPro" id="IPR057263">
    <property type="entry name" value="COR-B"/>
</dbReference>
<proteinExistence type="predicted"/>
<sequence>MATRQKDLECAEEVIVSQTLNLHSISFHLSEPTSICYQETENSMHLNISKQDLSHFSRLVSLLLTIKMECLRNLEFHNVEWELKQVKNLGGVLENNSSIKQLVFRRNIFDVECLSELSDMLKNNVEIKEIMLSESSIGSVGASLLASALKVNTSLEELQIWEDSIGSKGAEELSKMIEVNSTLKLLIVFDSKTFTASPLISAVLARNRSMEVHIWSGNVNQASYKVVEFVPDNSTLRLYQADISGACRISVALGWNSTVRSLDLTGIRLKSRWARDFRWVLEQNRTLKEVNLSKTSLKDKGVVYVAAGIFKNRSLERLNLHGNCFGGVGIEHLLCPLSRFSSLQFQANTTLKSVTFGGRKTKIGRDGLASIMQMLTTNETLTSMGVYDDESLRPQDVMKIFKCLERNASLRRLSLQGCKGVQGEMVLQSIEETLQINPWIEEIDLARTPLQNAGKTEKIYQRLGQSEEIEPEIDMLKDMNMTEPKSCRVFICGQEYAGKTTLCDSIYQNIPTQKLAYSDHVRTLVKPVEQAITTMGLKIRNIEDEGIKLSIWNLAGQHEFYALHDLMFPGHGSASCFFVVSSLYRKPSNKELKTPIEVEEDIHYWLRFIVSNSKRAVQQCMLPNVTVVLTHFDKVNQQSQEFIAIVGAIQRLRDKFQSYIEFYPTVFTVDARSTASVSKLTQHLRKTSKTILERVPRVYELCNDLIQILSDWRSENQNKTAMKWKEFRELCQIKVPMLRIRSRLDNKEKVEMRRKAIATCLHHIGEVIYFDELEFLILDCEWFCCEVLNPMIKLDVRKQKATETEGFIMTKELERSLRGSMQSQIFGTGSKVFDNLEVDDLVKMMMKLELCYEQDPSNPNSPLLIPSILEDGRGKTQRWPVNTSDCVYAGRHLECDDSSHIFLTPGFFPRLQVHLYNKIKELKNQHGATYSLEKYLISICINGIYVRIELGGQLGHYLDVLACSTNNLTETLRLFKQLIIPAIQNLCQGVSLNENVLRSECVRSLTPPRFRRNQFVNLQLLKEALLSVPADTMYDYQHTWDSVSDSGRVILNAGFDFARDLLSEDDFRDVLNRRYHDLYNLAVELQVPMGNNTDALEHHSSTSEETTIDPTFAGIAKGVEIVLQRLKIIEQELKDIKQEIQGLRYYEHKLLTELHQKVNYLVNYNIQVEERKVPNMFYFVKTENYSRRLVTTMLSGMAALRLHMLCEFRGEMHVVEDQIGCEVMQVDNKAVIYLAPYMKKFMKLLTFALKIGAHLVAGMGEMIPDLSREVVHLAHSPLVYGAAGAAAAGVLGVAGAGAATTGVLGAAGAGAAAAGVLGVAAVGRGAVQDRSVGSRDFQQDLRAAQQWVLDYLREKRCSSGKDIAEKFDLLRVRYYDNGQIAWICRRHMYTRRNEIVEVPL</sequence>
<dbReference type="PANTHER" id="PTHR47679:SF1">
    <property type="entry name" value="PROTEIN TORNADO 1"/>
    <property type="match status" value="1"/>
</dbReference>
<name>A0AAV3RB95_LITER</name>
<dbReference type="InterPro" id="IPR001611">
    <property type="entry name" value="Leu-rich_rpt"/>
</dbReference>
<dbReference type="EMBL" id="BAABME010008099">
    <property type="protein sequence ID" value="GAA0172385.1"/>
    <property type="molecule type" value="Genomic_DNA"/>
</dbReference>
<dbReference type="InterPro" id="IPR032675">
    <property type="entry name" value="LRR_dom_sf"/>
</dbReference>
<reference evidence="3 4" key="1">
    <citation type="submission" date="2024-01" db="EMBL/GenBank/DDBJ databases">
        <title>The complete chloroplast genome sequence of Lithospermum erythrorhizon: insights into the phylogenetic relationship among Boraginaceae species and the maternal lineages of purple gromwells.</title>
        <authorList>
            <person name="Okada T."/>
            <person name="Watanabe K."/>
        </authorList>
    </citation>
    <scope>NUCLEOTIDE SEQUENCE [LARGE SCALE GENOMIC DNA]</scope>
</reference>
<dbReference type="SUPFAM" id="SSF52540">
    <property type="entry name" value="P-loop containing nucleoside triphosphate hydrolases"/>
    <property type="match status" value="1"/>
</dbReference>
<feature type="domain" description="C-terminal of Roc COR-B" evidence="2">
    <location>
        <begin position="891"/>
        <end position="1035"/>
    </location>
</feature>
<dbReference type="Pfam" id="PF25497">
    <property type="entry name" value="COR-B"/>
    <property type="match status" value="1"/>
</dbReference>
<accession>A0AAV3RB95</accession>
<dbReference type="Proteomes" id="UP001454036">
    <property type="component" value="Unassembled WGS sequence"/>
</dbReference>
<dbReference type="Gene3D" id="3.40.50.300">
    <property type="entry name" value="P-loop containing nucleotide triphosphate hydrolases"/>
    <property type="match status" value="1"/>
</dbReference>
<keyword evidence="1" id="KW-0677">Repeat</keyword>